<sequence>MQFVSYLRGGEQKGDKRREAEGGKKIRNANTEPPETSVPSAAVLWLQYHTIHLLANLQLNHNSLPEQLLSYKGSLEHSAQCIVSI</sequence>
<organism evidence="2 3">
    <name type="scientific">Champsocephalus gunnari</name>
    <name type="common">Mackerel icefish</name>
    <dbReference type="NCBI Taxonomy" id="52237"/>
    <lineage>
        <taxon>Eukaryota</taxon>
        <taxon>Metazoa</taxon>
        <taxon>Chordata</taxon>
        <taxon>Craniata</taxon>
        <taxon>Vertebrata</taxon>
        <taxon>Euteleostomi</taxon>
        <taxon>Actinopterygii</taxon>
        <taxon>Neopterygii</taxon>
        <taxon>Teleostei</taxon>
        <taxon>Neoteleostei</taxon>
        <taxon>Acanthomorphata</taxon>
        <taxon>Eupercaria</taxon>
        <taxon>Perciformes</taxon>
        <taxon>Notothenioidei</taxon>
        <taxon>Channichthyidae</taxon>
        <taxon>Champsocephalus</taxon>
    </lineage>
</organism>
<feature type="region of interest" description="Disordered" evidence="1">
    <location>
        <begin position="1"/>
        <end position="36"/>
    </location>
</feature>
<accession>A0AAN8DQY1</accession>
<dbReference type="EMBL" id="JAURVH010001522">
    <property type="protein sequence ID" value="KAK5922588.1"/>
    <property type="molecule type" value="Genomic_DNA"/>
</dbReference>
<dbReference type="Proteomes" id="UP001331515">
    <property type="component" value="Unassembled WGS sequence"/>
</dbReference>
<reference evidence="2 3" key="1">
    <citation type="journal article" date="2023" name="Mol. Biol. Evol.">
        <title>Genomics of Secondarily Temperate Adaptation in the Only Non-Antarctic Icefish.</title>
        <authorList>
            <person name="Rivera-Colon A.G."/>
            <person name="Rayamajhi N."/>
            <person name="Minhas B.F."/>
            <person name="Madrigal G."/>
            <person name="Bilyk K.T."/>
            <person name="Yoon V."/>
            <person name="Hune M."/>
            <person name="Gregory S."/>
            <person name="Cheng C.H.C."/>
            <person name="Catchen J.M."/>
        </authorList>
    </citation>
    <scope>NUCLEOTIDE SEQUENCE [LARGE SCALE GENOMIC DNA]</scope>
    <source>
        <tissue evidence="2">White muscle</tissue>
    </source>
</reference>
<proteinExistence type="predicted"/>
<protein>
    <submittedName>
        <fullName evidence="2">Uncharacterized protein</fullName>
    </submittedName>
</protein>
<gene>
    <name evidence="2" type="ORF">CgunFtcFv8_019834</name>
</gene>
<dbReference type="AlphaFoldDB" id="A0AAN8DQY1"/>
<feature type="compositionally biased region" description="Basic and acidic residues" evidence="1">
    <location>
        <begin position="10"/>
        <end position="24"/>
    </location>
</feature>
<evidence type="ECO:0000256" key="1">
    <source>
        <dbReference type="SAM" id="MobiDB-lite"/>
    </source>
</evidence>
<keyword evidence="3" id="KW-1185">Reference proteome</keyword>
<evidence type="ECO:0000313" key="3">
    <source>
        <dbReference type="Proteomes" id="UP001331515"/>
    </source>
</evidence>
<comment type="caution">
    <text evidence="2">The sequence shown here is derived from an EMBL/GenBank/DDBJ whole genome shotgun (WGS) entry which is preliminary data.</text>
</comment>
<evidence type="ECO:0000313" key="2">
    <source>
        <dbReference type="EMBL" id="KAK5922588.1"/>
    </source>
</evidence>
<name>A0AAN8DQY1_CHAGU</name>